<evidence type="ECO:0000313" key="1">
    <source>
        <dbReference type="EMBL" id="EEG34137.1"/>
    </source>
</evidence>
<organism evidence="1 2">
    <name type="scientific">Neisseria flavescens NRL30031/H210</name>
    <dbReference type="NCBI Taxonomy" id="546264"/>
    <lineage>
        <taxon>Bacteria</taxon>
        <taxon>Pseudomonadati</taxon>
        <taxon>Pseudomonadota</taxon>
        <taxon>Betaproteobacteria</taxon>
        <taxon>Neisseriales</taxon>
        <taxon>Neisseriaceae</taxon>
        <taxon>Neisseria</taxon>
    </lineage>
</organism>
<dbReference type="Proteomes" id="UP000004457">
    <property type="component" value="Unassembled WGS sequence"/>
</dbReference>
<evidence type="ECO:0000313" key="2">
    <source>
        <dbReference type="Proteomes" id="UP000004457"/>
    </source>
</evidence>
<protein>
    <submittedName>
        <fullName evidence="1">Uncharacterized protein</fullName>
    </submittedName>
</protein>
<keyword evidence="2" id="KW-1185">Reference proteome</keyword>
<gene>
    <name evidence="1" type="ORF">NEIFLAOT_00778</name>
</gene>
<accession>C0ELH3</accession>
<dbReference type="AlphaFoldDB" id="C0ELH3"/>
<sequence length="41" mass="4770">MKSLRPSETQIWACTARPFLSRFEYRAGILPLPYKNTLPCI</sequence>
<proteinExistence type="predicted"/>
<name>C0ELH3_NEIFL</name>
<comment type="caution">
    <text evidence="1">The sequence shown here is derived from an EMBL/GenBank/DDBJ whole genome shotgun (WGS) entry which is preliminary data.</text>
</comment>
<reference evidence="1 2" key="1">
    <citation type="submission" date="2009-01" db="EMBL/GenBank/DDBJ databases">
        <authorList>
            <person name="Fulton L."/>
            <person name="Clifton S."/>
            <person name="Chinwalla A.T."/>
            <person name="Mitreva M."/>
            <person name="Sodergren E."/>
            <person name="Weinstock G."/>
            <person name="Clifton S."/>
            <person name="Dooling D.J."/>
            <person name="Fulton B."/>
            <person name="Minx P."/>
            <person name="Pepin K.H."/>
            <person name="Johnson M."/>
            <person name="Bhonagiri V."/>
            <person name="Nash W.E."/>
            <person name="Mardis E.R."/>
            <person name="Wilson R.K."/>
        </authorList>
    </citation>
    <scope>NUCLEOTIDE SEQUENCE [LARGE SCALE GENOMIC DNA]</scope>
    <source>
        <strain evidence="1 2">NRL30031/H210</strain>
    </source>
</reference>
<dbReference type="EMBL" id="ACEN01000018">
    <property type="protein sequence ID" value="EEG34137.1"/>
    <property type="molecule type" value="Genomic_DNA"/>
</dbReference>